<accession>A0A382GD13</accession>
<feature type="transmembrane region" description="Helical" evidence="1">
    <location>
        <begin position="45"/>
        <end position="66"/>
    </location>
</feature>
<dbReference type="EMBL" id="UINC01054719">
    <property type="protein sequence ID" value="SVB72762.1"/>
    <property type="molecule type" value="Genomic_DNA"/>
</dbReference>
<feature type="transmembrane region" description="Helical" evidence="1">
    <location>
        <begin position="21"/>
        <end position="39"/>
    </location>
</feature>
<evidence type="ECO:0000313" key="2">
    <source>
        <dbReference type="EMBL" id="SVB72762.1"/>
    </source>
</evidence>
<keyword evidence="1" id="KW-1133">Transmembrane helix</keyword>
<name>A0A382GD13_9ZZZZ</name>
<protein>
    <submittedName>
        <fullName evidence="2">Uncharacterized protein</fullName>
    </submittedName>
</protein>
<dbReference type="AlphaFoldDB" id="A0A382GD13"/>
<reference evidence="2" key="1">
    <citation type="submission" date="2018-05" db="EMBL/GenBank/DDBJ databases">
        <authorList>
            <person name="Lanie J.A."/>
            <person name="Ng W.-L."/>
            <person name="Kazmierczak K.M."/>
            <person name="Andrzejewski T.M."/>
            <person name="Davidsen T.M."/>
            <person name="Wayne K.J."/>
            <person name="Tettelin H."/>
            <person name="Glass J.I."/>
            <person name="Rusch D."/>
            <person name="Podicherti R."/>
            <person name="Tsui H.-C.T."/>
            <person name="Winkler M.E."/>
        </authorList>
    </citation>
    <scope>NUCLEOTIDE SEQUENCE</scope>
</reference>
<feature type="transmembrane region" description="Helical" evidence="1">
    <location>
        <begin position="87"/>
        <end position="104"/>
    </location>
</feature>
<proteinExistence type="predicted"/>
<evidence type="ECO:0000256" key="1">
    <source>
        <dbReference type="SAM" id="Phobius"/>
    </source>
</evidence>
<keyword evidence="1" id="KW-0812">Transmembrane</keyword>
<organism evidence="2">
    <name type="scientific">marine metagenome</name>
    <dbReference type="NCBI Taxonomy" id="408172"/>
    <lineage>
        <taxon>unclassified sequences</taxon>
        <taxon>metagenomes</taxon>
        <taxon>ecological metagenomes</taxon>
    </lineage>
</organism>
<sequence length="457" mass="53568">MKKSFIKELLHRRIPQIIGSYFIASTSMILFLDWLKVNYAFPKEFITLALFGAVSILPSVVILAYFHGAPGKDEWTKIEKIGVPINIIFIFSILVIGYKGNWWFDNNDKPNKFFIHITSDEKYIEDYYSDNLGLITGINWDRDDYLITPVSDSLLKHLHKNIYSKMVSQFHHLDLQIDTYISKEEYEISNILPSPRKYIKGLLENMGDEELSADFLDSLYSIYLPEEPYIKFHNIIEKRVEHFSPDFMIVVNVYNAILKETNEAQGIFYEPHLYVKDNSKRNRYIPGSWHGDYTLYTDNKKLITNIGKVLYGWTYKKAIGTLKVGIITELLDDNLVKIELFDKNQSIHRNMILENWINYHWWRDGYEKRIEDIELALEYYKKHEDVFDSTQFNSLTLELQGYIDGSGRNKGESMSMGWGYNLEVVDITGDVVLAKITSKRNPYLKVRKGDKVRLVFD</sequence>
<gene>
    <name evidence="2" type="ORF">METZ01_LOCUS225616</name>
</gene>
<keyword evidence="1" id="KW-0472">Membrane</keyword>